<dbReference type="PANTHER" id="PTHR33710">
    <property type="entry name" value="BNAC02G09200D PROTEIN"/>
    <property type="match status" value="1"/>
</dbReference>
<sequence>MWDSSEVEVWSSVSCEHVLLCHGRFISSDEVFVVVNVYAPCDPGVKQRLWVSLSARLQSLEGMRVCVCGDFNAVRCLEEMRSSRAGPHPSDHIPFNSFIDDNNLIDLPLCGRKFTWYKGDDLSMSRLD</sequence>
<feature type="non-terminal residue" evidence="1">
    <location>
        <position position="128"/>
    </location>
</feature>
<dbReference type="PANTHER" id="PTHR33710:SF64">
    <property type="entry name" value="ENDONUCLEASE_EXONUCLEASE_PHOSPHATASE DOMAIN-CONTAINING PROTEIN"/>
    <property type="match status" value="1"/>
</dbReference>
<dbReference type="Proteomes" id="UP000265520">
    <property type="component" value="Unassembled WGS sequence"/>
</dbReference>
<comment type="caution">
    <text evidence="1">The sequence shown here is derived from an EMBL/GenBank/DDBJ whole genome shotgun (WGS) entry which is preliminary data.</text>
</comment>
<organism evidence="1 2">
    <name type="scientific">Trifolium medium</name>
    <dbReference type="NCBI Taxonomy" id="97028"/>
    <lineage>
        <taxon>Eukaryota</taxon>
        <taxon>Viridiplantae</taxon>
        <taxon>Streptophyta</taxon>
        <taxon>Embryophyta</taxon>
        <taxon>Tracheophyta</taxon>
        <taxon>Spermatophyta</taxon>
        <taxon>Magnoliopsida</taxon>
        <taxon>eudicotyledons</taxon>
        <taxon>Gunneridae</taxon>
        <taxon>Pentapetalae</taxon>
        <taxon>rosids</taxon>
        <taxon>fabids</taxon>
        <taxon>Fabales</taxon>
        <taxon>Fabaceae</taxon>
        <taxon>Papilionoideae</taxon>
        <taxon>50 kb inversion clade</taxon>
        <taxon>NPAAA clade</taxon>
        <taxon>Hologalegina</taxon>
        <taxon>IRL clade</taxon>
        <taxon>Trifolieae</taxon>
        <taxon>Trifolium</taxon>
    </lineage>
</organism>
<dbReference type="SUPFAM" id="SSF56219">
    <property type="entry name" value="DNase I-like"/>
    <property type="match status" value="1"/>
</dbReference>
<proteinExistence type="predicted"/>
<name>A0A392Q4E3_9FABA</name>
<evidence type="ECO:0000313" key="1">
    <source>
        <dbReference type="EMBL" id="MCI19273.1"/>
    </source>
</evidence>
<dbReference type="GO" id="GO:0004519">
    <property type="term" value="F:endonuclease activity"/>
    <property type="evidence" value="ECO:0007669"/>
    <property type="project" value="UniProtKB-KW"/>
</dbReference>
<dbReference type="GO" id="GO:0004527">
    <property type="term" value="F:exonuclease activity"/>
    <property type="evidence" value="ECO:0007669"/>
    <property type="project" value="UniProtKB-KW"/>
</dbReference>
<keyword evidence="1" id="KW-0540">Nuclease</keyword>
<keyword evidence="2" id="KW-1185">Reference proteome</keyword>
<dbReference type="EMBL" id="LXQA010114037">
    <property type="protein sequence ID" value="MCI19273.1"/>
    <property type="molecule type" value="Genomic_DNA"/>
</dbReference>
<protein>
    <submittedName>
        <fullName evidence="1">Endonuclease/exonuclease/phosphatase family protein</fullName>
    </submittedName>
</protein>
<dbReference type="AlphaFoldDB" id="A0A392Q4E3"/>
<reference evidence="1 2" key="1">
    <citation type="journal article" date="2018" name="Front. Plant Sci.">
        <title>Red Clover (Trifolium pratense) and Zigzag Clover (T. medium) - A Picture of Genomic Similarities and Differences.</title>
        <authorList>
            <person name="Dluhosova J."/>
            <person name="Istvanek J."/>
            <person name="Nedelnik J."/>
            <person name="Repkova J."/>
        </authorList>
    </citation>
    <scope>NUCLEOTIDE SEQUENCE [LARGE SCALE GENOMIC DNA]</scope>
    <source>
        <strain evidence="2">cv. 10/8</strain>
        <tissue evidence="1">Leaf</tissue>
    </source>
</reference>
<keyword evidence="1" id="KW-0255">Endonuclease</keyword>
<keyword evidence="1" id="KW-0269">Exonuclease</keyword>
<keyword evidence="1" id="KW-0378">Hydrolase</keyword>
<dbReference type="InterPro" id="IPR036691">
    <property type="entry name" value="Endo/exonu/phosph_ase_sf"/>
</dbReference>
<dbReference type="Gene3D" id="3.60.10.10">
    <property type="entry name" value="Endonuclease/exonuclease/phosphatase"/>
    <property type="match status" value="1"/>
</dbReference>
<evidence type="ECO:0000313" key="2">
    <source>
        <dbReference type="Proteomes" id="UP000265520"/>
    </source>
</evidence>
<accession>A0A392Q4E3</accession>